<dbReference type="RefSeq" id="WP_184203857.1">
    <property type="nucleotide sequence ID" value="NZ_JACHGW010000008.1"/>
</dbReference>
<dbReference type="Pfam" id="PF09383">
    <property type="entry name" value="NIL"/>
    <property type="match status" value="1"/>
</dbReference>
<keyword evidence="3" id="KW-1185">Reference proteome</keyword>
<dbReference type="EMBL" id="JACHGW010000008">
    <property type="protein sequence ID" value="MBB6053768.1"/>
    <property type="molecule type" value="Genomic_DNA"/>
</dbReference>
<comment type="caution">
    <text evidence="2">The sequence shown here is derived from an EMBL/GenBank/DDBJ whole genome shotgun (WGS) entry which is preliminary data.</text>
</comment>
<feature type="domain" description="NIL" evidence="1">
    <location>
        <begin position="7"/>
        <end position="75"/>
    </location>
</feature>
<evidence type="ECO:0000313" key="3">
    <source>
        <dbReference type="Proteomes" id="UP000520814"/>
    </source>
</evidence>
<gene>
    <name evidence="2" type="ORF">HNQ39_005610</name>
</gene>
<dbReference type="InterPro" id="IPR045865">
    <property type="entry name" value="ACT-like_dom_sf"/>
</dbReference>
<dbReference type="Gene3D" id="3.30.70.260">
    <property type="match status" value="1"/>
</dbReference>
<dbReference type="InterPro" id="IPR018449">
    <property type="entry name" value="NIL_domain"/>
</dbReference>
<evidence type="ECO:0000313" key="2">
    <source>
        <dbReference type="EMBL" id="MBB6053768.1"/>
    </source>
</evidence>
<reference evidence="2 3" key="1">
    <citation type="submission" date="2020-08" db="EMBL/GenBank/DDBJ databases">
        <title>Genomic Encyclopedia of Type Strains, Phase IV (KMG-IV): sequencing the most valuable type-strain genomes for metagenomic binning, comparative biology and taxonomic classification.</title>
        <authorList>
            <person name="Goeker M."/>
        </authorList>
    </citation>
    <scope>NUCLEOTIDE SEQUENCE [LARGE SCALE GENOMIC DNA]</scope>
    <source>
        <strain evidence="2 3">DSM 23562</strain>
    </source>
</reference>
<organism evidence="2 3">
    <name type="scientific">Armatimonas rosea</name>
    <dbReference type="NCBI Taxonomy" id="685828"/>
    <lineage>
        <taxon>Bacteria</taxon>
        <taxon>Bacillati</taxon>
        <taxon>Armatimonadota</taxon>
        <taxon>Armatimonadia</taxon>
        <taxon>Armatimonadales</taxon>
        <taxon>Armatimonadaceae</taxon>
        <taxon>Armatimonas</taxon>
    </lineage>
</organism>
<dbReference type="AlphaFoldDB" id="A0A7W9SWN1"/>
<dbReference type="Proteomes" id="UP000520814">
    <property type="component" value="Unassembled WGS sequence"/>
</dbReference>
<sequence>MTTETIRVQLNFPLAEATKPIIWHFAHDWDLKFSIRKANIDSKIGGYTVLDLTGTRANIDAALEWAATEGIEVQVGGATGEDEWVIGR</sequence>
<protein>
    <submittedName>
        <fullName evidence="2">ABC-type methionine transport system ATPase subunit</fullName>
    </submittedName>
</protein>
<proteinExistence type="predicted"/>
<evidence type="ECO:0000259" key="1">
    <source>
        <dbReference type="Pfam" id="PF09383"/>
    </source>
</evidence>
<name>A0A7W9SWN1_ARMRO</name>
<dbReference type="SUPFAM" id="SSF55021">
    <property type="entry name" value="ACT-like"/>
    <property type="match status" value="1"/>
</dbReference>
<accession>A0A7W9SWN1</accession>